<evidence type="ECO:0000256" key="1">
    <source>
        <dbReference type="SAM" id="MobiDB-lite"/>
    </source>
</evidence>
<gene>
    <name evidence="2" type="ORF">ETB97_010889</name>
</gene>
<reference evidence="2 3" key="1">
    <citation type="submission" date="2019-04" db="EMBL/GenBank/DDBJ databases">
        <title>Aspergillus burnettii sp. nov., novel species from soil in southeast Queensland.</title>
        <authorList>
            <person name="Gilchrist C.L.M."/>
            <person name="Pitt J.I."/>
            <person name="Lange L."/>
            <person name="Lacey H.J."/>
            <person name="Vuong D."/>
            <person name="Midgley D.J."/>
            <person name="Greenfield P."/>
            <person name="Bradbury M."/>
            <person name="Lacey E."/>
            <person name="Busk P.K."/>
            <person name="Pilgaard B."/>
            <person name="Chooi Y.H."/>
            <person name="Piggott A.M."/>
        </authorList>
    </citation>
    <scope>NUCLEOTIDE SEQUENCE [LARGE SCALE GENOMIC DNA]</scope>
    <source>
        <strain evidence="2 3">FRR 5400</strain>
    </source>
</reference>
<feature type="region of interest" description="Disordered" evidence="1">
    <location>
        <begin position="219"/>
        <end position="261"/>
    </location>
</feature>
<protein>
    <submittedName>
        <fullName evidence="2">Uncharacterized protein</fullName>
    </submittedName>
</protein>
<feature type="compositionally biased region" description="Polar residues" evidence="1">
    <location>
        <begin position="201"/>
        <end position="210"/>
    </location>
</feature>
<comment type="caution">
    <text evidence="2">The sequence shown here is derived from an EMBL/GenBank/DDBJ whole genome shotgun (WGS) entry which is preliminary data.</text>
</comment>
<name>A0A8H6A761_PETAA</name>
<evidence type="ECO:0000313" key="3">
    <source>
        <dbReference type="Proteomes" id="UP000541154"/>
    </source>
</evidence>
<dbReference type="EMBL" id="SPNV01000061">
    <property type="protein sequence ID" value="KAF5862957.1"/>
    <property type="molecule type" value="Genomic_DNA"/>
</dbReference>
<keyword evidence="3" id="KW-1185">Reference proteome</keyword>
<proteinExistence type="predicted"/>
<feature type="compositionally biased region" description="Basic and acidic residues" evidence="1">
    <location>
        <begin position="236"/>
        <end position="246"/>
    </location>
</feature>
<accession>A0A8H6A761</accession>
<organism evidence="2 3">
    <name type="scientific">Petromyces alliaceus</name>
    <name type="common">Aspergillus alliaceus</name>
    <dbReference type="NCBI Taxonomy" id="209559"/>
    <lineage>
        <taxon>Eukaryota</taxon>
        <taxon>Fungi</taxon>
        <taxon>Dikarya</taxon>
        <taxon>Ascomycota</taxon>
        <taxon>Pezizomycotina</taxon>
        <taxon>Eurotiomycetes</taxon>
        <taxon>Eurotiomycetidae</taxon>
        <taxon>Eurotiales</taxon>
        <taxon>Aspergillaceae</taxon>
        <taxon>Aspergillus</taxon>
        <taxon>Aspergillus subgen. Circumdati</taxon>
    </lineage>
</organism>
<feature type="region of interest" description="Disordered" evidence="1">
    <location>
        <begin position="109"/>
        <end position="148"/>
    </location>
</feature>
<sequence length="261" mass="28379">MARGPYYMEPPPELHLREGFVVGQPIPAPPFMAQGMTPGTIRLIPSPPYMATGQFSMIPPGSILAPPGFAPQTPDGRLPSSILHPQPSGYPATAWSPGPILDFYNQYDDAGVRRGNGNQPPHTLSSMQHPPPPRPTQAGCSGYYGRPVQTIPQNQAVHPTLSSHSAQSSQQSQLAQLPYLQSAQQYPYQASPVSNYPGAPSAQQQPQYCSSRECPMPEAAVSSMVSRLQDLQLRGDAPEFHPKEQRQQNTKKGNWMVVDSS</sequence>
<feature type="region of interest" description="Disordered" evidence="1">
    <location>
        <begin position="191"/>
        <end position="210"/>
    </location>
</feature>
<dbReference type="AlphaFoldDB" id="A0A8H6A761"/>
<evidence type="ECO:0000313" key="2">
    <source>
        <dbReference type="EMBL" id="KAF5862957.1"/>
    </source>
</evidence>
<dbReference type="Proteomes" id="UP000541154">
    <property type="component" value="Unassembled WGS sequence"/>
</dbReference>
<feature type="compositionally biased region" description="Polar residues" evidence="1">
    <location>
        <begin position="116"/>
        <end position="128"/>
    </location>
</feature>